<sequence length="116" mass="12950">MTAVISGGQQIDTQLQPLAKTAINPGDPFIIEFSVDRSRLQPDNEITIVLDGQSSASWINQVNMHRYLSLTNNDYQLYSNPRHQATPTNPVMVTLDPAIPTPYILPEDQVWSKGDK</sequence>
<dbReference type="EMBL" id="BAABRU010000056">
    <property type="protein sequence ID" value="GAA5531514.1"/>
    <property type="molecule type" value="Genomic_DNA"/>
</dbReference>
<proteinExistence type="predicted"/>
<protein>
    <submittedName>
        <fullName evidence="1">Uncharacterized protein</fullName>
    </submittedName>
</protein>
<keyword evidence="2" id="KW-1185">Reference proteome</keyword>
<dbReference type="RefSeq" id="WP_345725065.1">
    <property type="nucleotide sequence ID" value="NZ_BAABRU010000056.1"/>
</dbReference>
<accession>A0ABP9X821</accession>
<evidence type="ECO:0000313" key="2">
    <source>
        <dbReference type="Proteomes" id="UP001428290"/>
    </source>
</evidence>
<name>A0ABP9X821_9CHLR</name>
<reference evidence="1 2" key="1">
    <citation type="submission" date="2024-02" db="EMBL/GenBank/DDBJ databases">
        <title>Herpetosiphon gulosus NBRC 112829.</title>
        <authorList>
            <person name="Ichikawa N."/>
            <person name="Katano-Makiyama Y."/>
            <person name="Hidaka K."/>
        </authorList>
    </citation>
    <scope>NUCLEOTIDE SEQUENCE [LARGE SCALE GENOMIC DNA]</scope>
    <source>
        <strain evidence="1 2">NBRC 112829</strain>
    </source>
</reference>
<organism evidence="1 2">
    <name type="scientific">Herpetosiphon gulosus</name>
    <dbReference type="NCBI Taxonomy" id="1973496"/>
    <lineage>
        <taxon>Bacteria</taxon>
        <taxon>Bacillati</taxon>
        <taxon>Chloroflexota</taxon>
        <taxon>Chloroflexia</taxon>
        <taxon>Herpetosiphonales</taxon>
        <taxon>Herpetosiphonaceae</taxon>
        <taxon>Herpetosiphon</taxon>
    </lineage>
</organism>
<evidence type="ECO:0000313" key="1">
    <source>
        <dbReference type="EMBL" id="GAA5531514.1"/>
    </source>
</evidence>
<dbReference type="Proteomes" id="UP001428290">
    <property type="component" value="Unassembled WGS sequence"/>
</dbReference>
<comment type="caution">
    <text evidence="1">The sequence shown here is derived from an EMBL/GenBank/DDBJ whole genome shotgun (WGS) entry which is preliminary data.</text>
</comment>
<gene>
    <name evidence="1" type="ORF">Hgul01_05339</name>
</gene>